<feature type="region of interest" description="Disordered" evidence="1">
    <location>
        <begin position="39"/>
        <end position="83"/>
    </location>
</feature>
<accession>A0A6J7QL43</accession>
<evidence type="ECO:0000313" key="2">
    <source>
        <dbReference type="EMBL" id="CAB5018418.1"/>
    </source>
</evidence>
<gene>
    <name evidence="2" type="ORF">UFOPK4061_01247</name>
</gene>
<name>A0A6J7QL43_9ZZZZ</name>
<evidence type="ECO:0000256" key="1">
    <source>
        <dbReference type="SAM" id="MobiDB-lite"/>
    </source>
</evidence>
<dbReference type="EMBL" id="CAFBPD010000228">
    <property type="protein sequence ID" value="CAB5018418.1"/>
    <property type="molecule type" value="Genomic_DNA"/>
</dbReference>
<sequence length="83" mass="8858">MFITPLAMQATTVSTTGLKPNLRETGSSAETVMMKVVEPSPSKETKLASTAVPTTSRTGLLPTTRRIPRINGSNRPTSIMSPK</sequence>
<reference evidence="2" key="1">
    <citation type="submission" date="2020-05" db="EMBL/GenBank/DDBJ databases">
        <authorList>
            <person name="Chiriac C."/>
            <person name="Salcher M."/>
            <person name="Ghai R."/>
            <person name="Kavagutti S V."/>
        </authorList>
    </citation>
    <scope>NUCLEOTIDE SEQUENCE</scope>
</reference>
<protein>
    <submittedName>
        <fullName evidence="2">Unannotated protein</fullName>
    </submittedName>
</protein>
<organism evidence="2">
    <name type="scientific">freshwater metagenome</name>
    <dbReference type="NCBI Taxonomy" id="449393"/>
    <lineage>
        <taxon>unclassified sequences</taxon>
        <taxon>metagenomes</taxon>
        <taxon>ecological metagenomes</taxon>
    </lineage>
</organism>
<feature type="compositionally biased region" description="Polar residues" evidence="1">
    <location>
        <begin position="71"/>
        <end position="83"/>
    </location>
</feature>
<proteinExistence type="predicted"/>
<feature type="compositionally biased region" description="Polar residues" evidence="1">
    <location>
        <begin position="47"/>
        <end position="58"/>
    </location>
</feature>
<dbReference type="AlphaFoldDB" id="A0A6J7QL43"/>